<evidence type="ECO:0000313" key="3">
    <source>
        <dbReference type="WBParaSite" id="MBELARI_LOCUS12064.1"/>
    </source>
</evidence>
<keyword evidence="1" id="KW-1133">Transmembrane helix</keyword>
<accession>A0AAF3EDK9</accession>
<evidence type="ECO:0000256" key="1">
    <source>
        <dbReference type="SAM" id="Phobius"/>
    </source>
</evidence>
<name>A0AAF3EDK9_9BILA</name>
<dbReference type="Gene3D" id="3.90.550.10">
    <property type="entry name" value="Spore Coat Polysaccharide Biosynthesis Protein SpsA, Chain A"/>
    <property type="match status" value="1"/>
</dbReference>
<dbReference type="AlphaFoldDB" id="A0AAF3EDK9"/>
<dbReference type="InterPro" id="IPR029044">
    <property type="entry name" value="Nucleotide-diphossugar_trans"/>
</dbReference>
<dbReference type="WBParaSite" id="MBELARI_LOCUS12064.1">
    <property type="protein sequence ID" value="MBELARI_LOCUS12064.1"/>
    <property type="gene ID" value="MBELARI_LOCUS12064"/>
</dbReference>
<proteinExistence type="predicted"/>
<keyword evidence="1" id="KW-0472">Membrane</keyword>
<keyword evidence="1" id="KW-0812">Transmembrane</keyword>
<dbReference type="InterPro" id="IPR004988">
    <property type="entry name" value="DUF273"/>
</dbReference>
<organism evidence="2 3">
    <name type="scientific">Mesorhabditis belari</name>
    <dbReference type="NCBI Taxonomy" id="2138241"/>
    <lineage>
        <taxon>Eukaryota</taxon>
        <taxon>Metazoa</taxon>
        <taxon>Ecdysozoa</taxon>
        <taxon>Nematoda</taxon>
        <taxon>Chromadorea</taxon>
        <taxon>Rhabditida</taxon>
        <taxon>Rhabditina</taxon>
        <taxon>Rhabditomorpha</taxon>
        <taxon>Rhabditoidea</taxon>
        <taxon>Rhabditidae</taxon>
        <taxon>Mesorhabditinae</taxon>
        <taxon>Mesorhabditis</taxon>
    </lineage>
</organism>
<protein>
    <submittedName>
        <fullName evidence="3">Glycosyltransferase</fullName>
    </submittedName>
</protein>
<sequence length="385" mass="45933">MYKRKKLILIIFCVFATISLIVFLRKDWITDGQLTEVRQNEKVIGRSDRLSSIAIVVVIANRAHIKRKYETAQKSLQCYCESRGLPYYLIVRDEWEIENASRNTSCLMGDFMYQRHCILVDLMKKSRHEWFLMIDADMGVINPNQSFYNFLPKLNDKELFAVFSDRDYSSEIMAGTYLARNNEKGKDFLMSWARSWNRYMGGENLDNGALPVMILRKYLPHLEAETSKCELWWKASRRHWCRYLLYVICTRILIDNHPIAGLKFLPKTRSYYRDGWLTGGKFSSEDFLLHGWKEPIKDKRTIFMGWMNAFSEEAFNDMNLCKSREQAHQLWRYKMGFQWSVEENRRELDAWIERSTRERRRLTEIALTFNVTQEDGCDRSLYEFQ</sequence>
<feature type="transmembrane region" description="Helical" evidence="1">
    <location>
        <begin position="7"/>
        <end position="24"/>
    </location>
</feature>
<evidence type="ECO:0000313" key="2">
    <source>
        <dbReference type="Proteomes" id="UP000887575"/>
    </source>
</evidence>
<dbReference type="Pfam" id="PF03314">
    <property type="entry name" value="DUF273"/>
    <property type="match status" value="1"/>
</dbReference>
<dbReference type="Proteomes" id="UP000887575">
    <property type="component" value="Unassembled WGS sequence"/>
</dbReference>
<reference evidence="3" key="1">
    <citation type="submission" date="2024-02" db="UniProtKB">
        <authorList>
            <consortium name="WormBaseParasite"/>
        </authorList>
    </citation>
    <scope>IDENTIFICATION</scope>
</reference>
<dbReference type="PANTHER" id="PTHR31562:SF2">
    <property type="entry name" value="NUCLEOTIDE-DIPHOSPHO-SUGAR TRANSFERASE"/>
    <property type="match status" value="1"/>
</dbReference>
<keyword evidence="2" id="KW-1185">Reference proteome</keyword>
<dbReference type="PANTHER" id="PTHR31562">
    <property type="entry name" value="PROTEIN CBG18972"/>
    <property type="match status" value="1"/>
</dbReference>